<dbReference type="Proteomes" id="UP000593890">
    <property type="component" value="Chromosome"/>
</dbReference>
<dbReference type="Pfam" id="PF05437">
    <property type="entry name" value="AzlD"/>
    <property type="match status" value="1"/>
</dbReference>
<evidence type="ECO:0008006" key="4">
    <source>
        <dbReference type="Google" id="ProtNLM"/>
    </source>
</evidence>
<evidence type="ECO:0000313" key="2">
    <source>
        <dbReference type="EMBL" id="BCI59874.1"/>
    </source>
</evidence>
<evidence type="ECO:0000313" key="3">
    <source>
        <dbReference type="Proteomes" id="UP000593890"/>
    </source>
</evidence>
<dbReference type="InterPro" id="IPR008407">
    <property type="entry name" value="Brnchd-chn_aa_trnsp_AzlD"/>
</dbReference>
<dbReference type="EMBL" id="AP023321">
    <property type="protein sequence ID" value="BCI59874.1"/>
    <property type="molecule type" value="Genomic_DNA"/>
</dbReference>
<feature type="transmembrane region" description="Helical" evidence="1">
    <location>
        <begin position="67"/>
        <end position="87"/>
    </location>
</feature>
<sequence>MTMTIPQSLISIAIMAGLTFLMRLCPFLIFGGKQKPSRKILYLGAYLPAAIIAMLVVYCFRNVTPLAYPYGIPELIAIVTVVLLHLWKHNNLISIFGGTFLYMMLVQFVFC</sequence>
<name>A0A7I8D5E8_9FIRM</name>
<dbReference type="PIRSF" id="PIRSF003203">
    <property type="entry name" value="AzlD"/>
    <property type="match status" value="1"/>
</dbReference>
<dbReference type="RefSeq" id="WP_171846347.1">
    <property type="nucleotide sequence ID" value="NZ_AP023321.1"/>
</dbReference>
<proteinExistence type="predicted"/>
<feature type="transmembrane region" description="Helical" evidence="1">
    <location>
        <begin position="9"/>
        <end position="29"/>
    </location>
</feature>
<gene>
    <name evidence="2" type="ORF">C12CBH8_05130</name>
</gene>
<evidence type="ECO:0000256" key="1">
    <source>
        <dbReference type="SAM" id="Phobius"/>
    </source>
</evidence>
<keyword evidence="3" id="KW-1185">Reference proteome</keyword>
<keyword evidence="1" id="KW-0472">Membrane</keyword>
<reference evidence="3" key="1">
    <citation type="submission" date="2020-07" db="EMBL/GenBank/DDBJ databases">
        <title>Complete genome sequencing of Clostridia bacterium strain 12CBH8.</title>
        <authorList>
            <person name="Sakamoto M."/>
            <person name="Murakami T."/>
            <person name="Mori H."/>
        </authorList>
    </citation>
    <scope>NUCLEOTIDE SEQUENCE [LARGE SCALE GENOMIC DNA]</scope>
    <source>
        <strain evidence="3">12CBH8</strain>
    </source>
</reference>
<keyword evidence="1" id="KW-1133">Transmembrane helix</keyword>
<dbReference type="KEGG" id="sman:C12CBH8_05130"/>
<feature type="transmembrane region" description="Helical" evidence="1">
    <location>
        <begin position="93"/>
        <end position="110"/>
    </location>
</feature>
<organism evidence="2 3">
    <name type="scientific">Solibaculum mannosilyticum</name>
    <dbReference type="NCBI Taxonomy" id="2780922"/>
    <lineage>
        <taxon>Bacteria</taxon>
        <taxon>Bacillati</taxon>
        <taxon>Bacillota</taxon>
        <taxon>Clostridia</taxon>
        <taxon>Eubacteriales</taxon>
        <taxon>Oscillospiraceae</taxon>
        <taxon>Solibaculum</taxon>
    </lineage>
</organism>
<accession>A0A7I8D5E8</accession>
<keyword evidence="1" id="KW-0812">Transmembrane</keyword>
<dbReference type="AlphaFoldDB" id="A0A7I8D5E8"/>
<protein>
    <recommendedName>
        <fullName evidence="4">Branched-chain amino acid transporter AzlD</fullName>
    </recommendedName>
</protein>
<feature type="transmembrane region" description="Helical" evidence="1">
    <location>
        <begin position="41"/>
        <end position="60"/>
    </location>
</feature>